<gene>
    <name evidence="10" type="ORF">GCM10009039_21990</name>
</gene>
<dbReference type="PROSITE" id="PS50113">
    <property type="entry name" value="PAC"/>
    <property type="match status" value="1"/>
</dbReference>
<evidence type="ECO:0000256" key="4">
    <source>
        <dbReference type="ARBA" id="ARBA00022777"/>
    </source>
</evidence>
<dbReference type="InterPro" id="IPR035965">
    <property type="entry name" value="PAS-like_dom_sf"/>
</dbReference>
<feature type="domain" description="PAS" evidence="8">
    <location>
        <begin position="234"/>
        <end position="304"/>
    </location>
</feature>
<dbReference type="CDD" id="cd00130">
    <property type="entry name" value="PAS"/>
    <property type="match status" value="1"/>
</dbReference>
<dbReference type="Pfam" id="PF00512">
    <property type="entry name" value="HisKA"/>
    <property type="match status" value="1"/>
</dbReference>
<dbReference type="SMART" id="SM00387">
    <property type="entry name" value="HATPase_c"/>
    <property type="match status" value="1"/>
</dbReference>
<dbReference type="SMART" id="SM00065">
    <property type="entry name" value="GAF"/>
    <property type="match status" value="1"/>
</dbReference>
<proteinExistence type="predicted"/>
<keyword evidence="5" id="KW-0902">Two-component regulatory system</keyword>
<dbReference type="GO" id="GO:0000155">
    <property type="term" value="F:phosphorelay sensor kinase activity"/>
    <property type="evidence" value="ECO:0007669"/>
    <property type="project" value="InterPro"/>
</dbReference>
<dbReference type="InterPro" id="IPR000700">
    <property type="entry name" value="PAS-assoc_C"/>
</dbReference>
<dbReference type="OrthoDB" id="342253at2157"/>
<dbReference type="Gene3D" id="3.30.450.40">
    <property type="match status" value="1"/>
</dbReference>
<dbReference type="PANTHER" id="PTHR43711:SF1">
    <property type="entry name" value="HISTIDINE KINASE 1"/>
    <property type="match status" value="1"/>
</dbReference>
<dbReference type="CDD" id="cd00082">
    <property type="entry name" value="HisKA"/>
    <property type="match status" value="1"/>
</dbReference>
<accession>A0A830F519</accession>
<dbReference type="Pfam" id="PF08447">
    <property type="entry name" value="PAS_3"/>
    <property type="match status" value="1"/>
</dbReference>
<dbReference type="InterPro" id="IPR036097">
    <property type="entry name" value="HisK_dim/P_sf"/>
</dbReference>
<dbReference type="RefSeq" id="WP_188978857.1">
    <property type="nucleotide sequence ID" value="NZ_BMPG01000002.1"/>
</dbReference>
<reference evidence="10" key="2">
    <citation type="submission" date="2020-09" db="EMBL/GenBank/DDBJ databases">
        <authorList>
            <person name="Sun Q."/>
            <person name="Ohkuma M."/>
        </authorList>
    </citation>
    <scope>NUCLEOTIDE SEQUENCE</scope>
    <source>
        <strain evidence="10">JCM 19596</strain>
    </source>
</reference>
<dbReference type="SMART" id="SM00086">
    <property type="entry name" value="PAC"/>
    <property type="match status" value="1"/>
</dbReference>
<dbReference type="EMBL" id="BMPG01000002">
    <property type="protein sequence ID" value="GGL63681.1"/>
    <property type="molecule type" value="Genomic_DNA"/>
</dbReference>
<keyword evidence="4" id="KW-0418">Kinase</keyword>
<dbReference type="AlphaFoldDB" id="A0A830F519"/>
<dbReference type="Pfam" id="PF13185">
    <property type="entry name" value="GAF_2"/>
    <property type="match status" value="1"/>
</dbReference>
<evidence type="ECO:0000256" key="1">
    <source>
        <dbReference type="ARBA" id="ARBA00000085"/>
    </source>
</evidence>
<name>A0A830F519_9EURY</name>
<dbReference type="SMART" id="SM00091">
    <property type="entry name" value="PAS"/>
    <property type="match status" value="2"/>
</dbReference>
<dbReference type="InterPro" id="IPR050736">
    <property type="entry name" value="Sensor_HK_Regulatory"/>
</dbReference>
<dbReference type="InterPro" id="IPR036890">
    <property type="entry name" value="HATPase_C_sf"/>
</dbReference>
<organism evidence="10 11">
    <name type="scientific">Halocalculus aciditolerans</name>
    <dbReference type="NCBI Taxonomy" id="1383812"/>
    <lineage>
        <taxon>Archaea</taxon>
        <taxon>Methanobacteriati</taxon>
        <taxon>Methanobacteriota</taxon>
        <taxon>Stenosarchaea group</taxon>
        <taxon>Halobacteria</taxon>
        <taxon>Halobacteriales</taxon>
        <taxon>Halobacteriaceae</taxon>
        <taxon>Halocalculus</taxon>
    </lineage>
</organism>
<keyword evidence="11" id="KW-1185">Reference proteome</keyword>
<dbReference type="Pfam" id="PF13188">
    <property type="entry name" value="PAS_8"/>
    <property type="match status" value="1"/>
</dbReference>
<dbReference type="InterPro" id="IPR003661">
    <property type="entry name" value="HisK_dim/P_dom"/>
</dbReference>
<evidence type="ECO:0000256" key="5">
    <source>
        <dbReference type="ARBA" id="ARBA00023012"/>
    </source>
</evidence>
<dbReference type="EC" id="2.7.13.3" evidence="2"/>
<evidence type="ECO:0000256" key="2">
    <source>
        <dbReference type="ARBA" id="ARBA00012438"/>
    </source>
</evidence>
<feature type="domain" description="PAC" evidence="9">
    <location>
        <begin position="305"/>
        <end position="356"/>
    </location>
</feature>
<dbReference type="PROSITE" id="PS50109">
    <property type="entry name" value="HIS_KIN"/>
    <property type="match status" value="1"/>
</dbReference>
<evidence type="ECO:0000259" key="9">
    <source>
        <dbReference type="PROSITE" id="PS50113"/>
    </source>
</evidence>
<evidence type="ECO:0000259" key="7">
    <source>
        <dbReference type="PROSITE" id="PS50109"/>
    </source>
</evidence>
<dbReference type="InterPro" id="IPR001610">
    <property type="entry name" value="PAC"/>
</dbReference>
<evidence type="ECO:0000256" key="6">
    <source>
        <dbReference type="SAM" id="MobiDB-lite"/>
    </source>
</evidence>
<dbReference type="InterPro" id="IPR005467">
    <property type="entry name" value="His_kinase_dom"/>
</dbReference>
<dbReference type="InterPro" id="IPR000014">
    <property type="entry name" value="PAS"/>
</dbReference>
<comment type="caution">
    <text evidence="10">The sequence shown here is derived from an EMBL/GenBank/DDBJ whole genome shotgun (WGS) entry which is preliminary data.</text>
</comment>
<dbReference type="Pfam" id="PF02518">
    <property type="entry name" value="HATPase_c"/>
    <property type="match status" value="1"/>
</dbReference>
<evidence type="ECO:0000313" key="10">
    <source>
        <dbReference type="EMBL" id="GGL63681.1"/>
    </source>
</evidence>
<dbReference type="Gene3D" id="3.30.565.10">
    <property type="entry name" value="Histidine kinase-like ATPase, C-terminal domain"/>
    <property type="match status" value="1"/>
</dbReference>
<keyword evidence="3" id="KW-0808">Transferase</keyword>
<feature type="domain" description="Histidine kinase" evidence="7">
    <location>
        <begin position="526"/>
        <end position="736"/>
    </location>
</feature>
<dbReference type="PROSITE" id="PS50112">
    <property type="entry name" value="PAS"/>
    <property type="match status" value="1"/>
</dbReference>
<evidence type="ECO:0000259" key="8">
    <source>
        <dbReference type="PROSITE" id="PS50112"/>
    </source>
</evidence>
<dbReference type="NCBIfam" id="TIGR00229">
    <property type="entry name" value="sensory_box"/>
    <property type="match status" value="1"/>
</dbReference>
<dbReference type="SUPFAM" id="SSF55781">
    <property type="entry name" value="GAF domain-like"/>
    <property type="match status" value="1"/>
</dbReference>
<dbReference type="InterPro" id="IPR029016">
    <property type="entry name" value="GAF-like_dom_sf"/>
</dbReference>
<dbReference type="SUPFAM" id="SSF55874">
    <property type="entry name" value="ATPase domain of HSP90 chaperone/DNA topoisomerase II/histidine kinase"/>
    <property type="match status" value="1"/>
</dbReference>
<comment type="catalytic activity">
    <reaction evidence="1">
        <text>ATP + protein L-histidine = ADP + protein N-phospho-L-histidine.</text>
        <dbReference type="EC" id="2.7.13.3"/>
    </reaction>
</comment>
<dbReference type="SUPFAM" id="SSF55785">
    <property type="entry name" value="PYP-like sensor domain (PAS domain)"/>
    <property type="match status" value="2"/>
</dbReference>
<dbReference type="Gene3D" id="3.30.450.20">
    <property type="entry name" value="PAS domain"/>
    <property type="match status" value="2"/>
</dbReference>
<dbReference type="InterPro" id="IPR013655">
    <property type="entry name" value="PAS_fold_3"/>
</dbReference>
<dbReference type="InterPro" id="IPR003594">
    <property type="entry name" value="HATPase_dom"/>
</dbReference>
<evidence type="ECO:0000313" key="11">
    <source>
        <dbReference type="Proteomes" id="UP000607197"/>
    </source>
</evidence>
<dbReference type="SMART" id="SM00388">
    <property type="entry name" value="HisKA"/>
    <property type="match status" value="1"/>
</dbReference>
<dbReference type="Proteomes" id="UP000607197">
    <property type="component" value="Unassembled WGS sequence"/>
</dbReference>
<feature type="region of interest" description="Disordered" evidence="6">
    <location>
        <begin position="662"/>
        <end position="692"/>
    </location>
</feature>
<reference evidence="10" key="1">
    <citation type="journal article" date="2014" name="Int. J. Syst. Evol. Microbiol.">
        <title>Complete genome sequence of Corynebacterium casei LMG S-19264T (=DSM 44701T), isolated from a smear-ripened cheese.</title>
        <authorList>
            <consortium name="US DOE Joint Genome Institute (JGI-PGF)"/>
            <person name="Walter F."/>
            <person name="Albersmeier A."/>
            <person name="Kalinowski J."/>
            <person name="Ruckert C."/>
        </authorList>
    </citation>
    <scope>NUCLEOTIDE SEQUENCE</scope>
    <source>
        <strain evidence="10">JCM 19596</strain>
    </source>
</reference>
<protein>
    <recommendedName>
        <fullName evidence="2">histidine kinase</fullName>
        <ecNumber evidence="2">2.7.13.3</ecNumber>
    </recommendedName>
</protein>
<evidence type="ECO:0000256" key="3">
    <source>
        <dbReference type="ARBA" id="ARBA00022679"/>
    </source>
</evidence>
<dbReference type="InterPro" id="IPR003018">
    <property type="entry name" value="GAF"/>
</dbReference>
<sequence>MARGSRVAVVGHGPAAERSARALADAGFDVETADTAAPTRSHTADCIVATDANARAAADAAGDTPVLALAADDDPTDLLDAGVHDVVRANESGFETLLVARVEHVLDRRAAERRATSEHERLEALFGQFPEPTIAYEFDDGDPVVTDANAAFTEAFGHDDPAGRRVDDLVVGDGKQVEAAVLNDKVARGHTLDREVVRATPDGDRVFWLRNIPLDATPPAGFAVYTDVTERLRERERAQAFLNSSRDIVAIADYDTTYTYVSAAVEHVFGYRPSDLVGERALERIHEADRERVRQQLDSVGDHPVTIEFRGRHADGDWRWIEAVVTDQRDNPLIDGYLVNARDVTDRKRREREHRRQARIIATLHSVAVDIETAGSPDAVYQSLVDAAEGVLDYQICIVDERDGDRLVVVAASDDTPDEHYYNYVSVDAEDNLAAKVARTRETVVVDDLHETSIDPANAAYRSIITVPLADYGVLQAAADEPDAFDDADREFTEILASHAVAALDRLDRERELERQTDRLEKFASVVSHDLRTPLQVAVGAIELARETGDLDRLDTADDALDRIDRLASDLLAWARGASLVEDTEPVNVAAAATDCWRDLDTENATLDVTDAVVDADPDRVRQLLSNLLRNAVEHGATDPPSHAREDAAEHDGASVHVTVAPTEDGTGFAVTDDGPGVPDGERDAVFDAGHTTSTTGSGFGLDIARDIADAHGWTLTLDDDYTDGARFVVDCTTDR</sequence>
<dbReference type="Gene3D" id="1.10.287.130">
    <property type="match status" value="1"/>
</dbReference>
<dbReference type="PANTHER" id="PTHR43711">
    <property type="entry name" value="TWO-COMPONENT HISTIDINE KINASE"/>
    <property type="match status" value="1"/>
</dbReference>
<dbReference type="SUPFAM" id="SSF47384">
    <property type="entry name" value="Homodimeric domain of signal transducing histidine kinase"/>
    <property type="match status" value="1"/>
</dbReference>